<dbReference type="Proteomes" id="UP000295511">
    <property type="component" value="Unassembled WGS sequence"/>
</dbReference>
<dbReference type="AlphaFoldDB" id="A0A4R5KLQ0"/>
<proteinExistence type="predicted"/>
<protein>
    <submittedName>
        <fullName evidence="1">Uncharacterized protein</fullName>
    </submittedName>
</protein>
<dbReference type="EMBL" id="SMRU01000011">
    <property type="protein sequence ID" value="TDF96132.1"/>
    <property type="molecule type" value="Genomic_DNA"/>
</dbReference>
<evidence type="ECO:0000313" key="2">
    <source>
        <dbReference type="Proteomes" id="UP000295511"/>
    </source>
</evidence>
<reference evidence="1 2" key="1">
    <citation type="submission" date="2019-03" db="EMBL/GenBank/DDBJ databases">
        <title>Whole genome sequence of Arthrobacter sp JH1-1.</title>
        <authorList>
            <person name="Trinh H.N."/>
        </authorList>
    </citation>
    <scope>NUCLEOTIDE SEQUENCE [LARGE SCALE GENOMIC DNA]</scope>
    <source>
        <strain evidence="1 2">JH1-1</strain>
    </source>
</reference>
<sequence>MNIRGHWDQLAPETRQWLIDNPGCVVLPRTVAEIIHRATGITPDADQHGQVSLSPEDVSFIHGQSEAAASTHRTETTATG</sequence>
<accession>A0A4R5KLQ0</accession>
<dbReference type="OrthoDB" id="4950699at2"/>
<keyword evidence="2" id="KW-1185">Reference proteome</keyword>
<comment type="caution">
    <text evidence="1">The sequence shown here is derived from an EMBL/GenBank/DDBJ whole genome shotgun (WGS) entry which is preliminary data.</text>
</comment>
<name>A0A4R5KLQ0_9MICC</name>
<organism evidence="1 2">
    <name type="scientific">Arthrobacter terricola</name>
    <dbReference type="NCBI Taxonomy" id="2547396"/>
    <lineage>
        <taxon>Bacteria</taxon>
        <taxon>Bacillati</taxon>
        <taxon>Actinomycetota</taxon>
        <taxon>Actinomycetes</taxon>
        <taxon>Micrococcales</taxon>
        <taxon>Micrococcaceae</taxon>
        <taxon>Arthrobacter</taxon>
    </lineage>
</organism>
<gene>
    <name evidence="1" type="ORF">E1809_10940</name>
</gene>
<evidence type="ECO:0000313" key="1">
    <source>
        <dbReference type="EMBL" id="TDF96132.1"/>
    </source>
</evidence>